<keyword evidence="5" id="KW-1185">Reference proteome</keyword>
<dbReference type="RefSeq" id="WP_040275282.1">
    <property type="nucleotide sequence ID" value="NZ_JROO01000035.1"/>
</dbReference>
<dbReference type="GO" id="GO:0005829">
    <property type="term" value="C:cytosol"/>
    <property type="evidence" value="ECO:0007669"/>
    <property type="project" value="TreeGrafter"/>
</dbReference>
<evidence type="ECO:0000256" key="1">
    <source>
        <dbReference type="ARBA" id="ARBA00022801"/>
    </source>
</evidence>
<dbReference type="Gene3D" id="3.90.245.10">
    <property type="entry name" value="Ribonucleoside hydrolase-like"/>
    <property type="match status" value="1"/>
</dbReference>
<dbReference type="GO" id="GO:0006152">
    <property type="term" value="P:purine nucleoside catabolic process"/>
    <property type="evidence" value="ECO:0007669"/>
    <property type="project" value="TreeGrafter"/>
</dbReference>
<keyword evidence="2" id="KW-0326">Glycosidase</keyword>
<dbReference type="PANTHER" id="PTHR12304">
    <property type="entry name" value="INOSINE-URIDINE PREFERRING NUCLEOSIDE HYDROLASE"/>
    <property type="match status" value="1"/>
</dbReference>
<dbReference type="AlphaFoldDB" id="A0A0C2G2P3"/>
<name>A0A0C2G2P3_9ACTN</name>
<dbReference type="OrthoDB" id="9797882at2"/>
<dbReference type="STRING" id="183763.LP52_18275"/>
<dbReference type="InterPro" id="IPR036452">
    <property type="entry name" value="Ribo_hydro-like"/>
</dbReference>
<evidence type="ECO:0000313" key="4">
    <source>
        <dbReference type="EMBL" id="KIH97573.1"/>
    </source>
</evidence>
<dbReference type="InterPro" id="IPR001910">
    <property type="entry name" value="Inosine/uridine_hydrolase_dom"/>
</dbReference>
<evidence type="ECO:0000256" key="2">
    <source>
        <dbReference type="ARBA" id="ARBA00023295"/>
    </source>
</evidence>
<proteinExistence type="predicted"/>
<dbReference type="PANTHER" id="PTHR12304:SF4">
    <property type="entry name" value="URIDINE NUCLEOSIDASE"/>
    <property type="match status" value="1"/>
</dbReference>
<reference evidence="5" key="1">
    <citation type="journal article" date="2015" name="Chem. Biol.">
        <title>Structure, bioactivity, and resistance mechanism of streptomonomicin, an unusual lasso Peptide from an understudied halophilic actinomycete.</title>
        <authorList>
            <person name="Metelev M."/>
            <person name="Tietz J.I."/>
            <person name="Melby J.O."/>
            <person name="Blair P.M."/>
            <person name="Zhu L."/>
            <person name="Livnat I."/>
            <person name="Severinov K."/>
            <person name="Mitchell D.A."/>
        </authorList>
    </citation>
    <scope>NUCLEOTIDE SEQUENCE [LARGE SCALE GENOMIC DNA]</scope>
    <source>
        <strain evidence="5">YIM 90003</strain>
    </source>
</reference>
<dbReference type="InterPro" id="IPR023186">
    <property type="entry name" value="IUNH"/>
</dbReference>
<accession>A0A0C2G2P3</accession>
<gene>
    <name evidence="4" type="ORF">LP52_18275</name>
</gene>
<dbReference type="EMBL" id="JROO01000035">
    <property type="protein sequence ID" value="KIH97573.1"/>
    <property type="molecule type" value="Genomic_DNA"/>
</dbReference>
<dbReference type="Pfam" id="PF01156">
    <property type="entry name" value="IU_nuc_hydro"/>
    <property type="match status" value="1"/>
</dbReference>
<sequence>MRIYVDCDPGIDDALALAYLTASPEVELVGVGSVFGNNYVPATTANALRLLELYGRPQVPVARGAGRALAQPARAAKNVHGENGLGEVELPEPAAAPVEYSAAEMLVRSARSAPGEIDVLALGPLTNLALALSIEPRLPELLGRVVIMGGAVRRPGNITPWAEANVAADPEAAEAVLGAGFDTTLVALDVTMRTVATGAWLEGLDRIEGRRAQTTAAFLGFYTDWYSRVFGIRQCAMHDPLAAAVLLDPDLVAEADEVPVRVELQGAHTRGQTIADLRPNRASDDERPAVTLVGDVDGEAFFKRMTDALR</sequence>
<protein>
    <submittedName>
        <fullName evidence="4">Nucleoside hydrolase</fullName>
    </submittedName>
</protein>
<organism evidence="4 5">
    <name type="scientific">Streptomonospora alba</name>
    <dbReference type="NCBI Taxonomy" id="183763"/>
    <lineage>
        <taxon>Bacteria</taxon>
        <taxon>Bacillati</taxon>
        <taxon>Actinomycetota</taxon>
        <taxon>Actinomycetes</taxon>
        <taxon>Streptosporangiales</taxon>
        <taxon>Nocardiopsidaceae</taxon>
        <taxon>Streptomonospora</taxon>
    </lineage>
</organism>
<dbReference type="SUPFAM" id="SSF53590">
    <property type="entry name" value="Nucleoside hydrolase"/>
    <property type="match status" value="1"/>
</dbReference>
<evidence type="ECO:0000313" key="5">
    <source>
        <dbReference type="Proteomes" id="UP000031675"/>
    </source>
</evidence>
<keyword evidence="1 4" id="KW-0378">Hydrolase</keyword>
<comment type="caution">
    <text evidence="4">The sequence shown here is derived from an EMBL/GenBank/DDBJ whole genome shotgun (WGS) entry which is preliminary data.</text>
</comment>
<evidence type="ECO:0000259" key="3">
    <source>
        <dbReference type="Pfam" id="PF01156"/>
    </source>
</evidence>
<dbReference type="CDD" id="cd02650">
    <property type="entry name" value="nuc_hydro_CaPnhB"/>
    <property type="match status" value="1"/>
</dbReference>
<dbReference type="GO" id="GO:0008477">
    <property type="term" value="F:purine nucleosidase activity"/>
    <property type="evidence" value="ECO:0007669"/>
    <property type="project" value="TreeGrafter"/>
</dbReference>
<dbReference type="Proteomes" id="UP000031675">
    <property type="component" value="Unassembled WGS sequence"/>
</dbReference>
<feature type="domain" description="Inosine/uridine-preferring nucleoside hydrolase" evidence="3">
    <location>
        <begin position="3"/>
        <end position="303"/>
    </location>
</feature>